<dbReference type="InterPro" id="IPR050250">
    <property type="entry name" value="Macrolide_Exporter_MacB"/>
</dbReference>
<keyword evidence="4 6" id="KW-1133">Transmembrane helix</keyword>
<feature type="transmembrane region" description="Helical" evidence="6">
    <location>
        <begin position="730"/>
        <end position="749"/>
    </location>
</feature>
<dbReference type="AlphaFoldDB" id="A0A1X7J4R2"/>
<organism evidence="9 10">
    <name type="scientific">Sphingobacterium psychroaquaticum</name>
    <dbReference type="NCBI Taxonomy" id="561061"/>
    <lineage>
        <taxon>Bacteria</taxon>
        <taxon>Pseudomonadati</taxon>
        <taxon>Bacteroidota</taxon>
        <taxon>Sphingobacteriia</taxon>
        <taxon>Sphingobacteriales</taxon>
        <taxon>Sphingobacteriaceae</taxon>
        <taxon>Sphingobacterium</taxon>
    </lineage>
</organism>
<evidence type="ECO:0000313" key="9">
    <source>
        <dbReference type="EMBL" id="SMG22281.1"/>
    </source>
</evidence>
<evidence type="ECO:0000256" key="4">
    <source>
        <dbReference type="ARBA" id="ARBA00022989"/>
    </source>
</evidence>
<evidence type="ECO:0000259" key="8">
    <source>
        <dbReference type="Pfam" id="PF12704"/>
    </source>
</evidence>
<dbReference type="InterPro" id="IPR025857">
    <property type="entry name" value="MacB_PCD"/>
</dbReference>
<dbReference type="Pfam" id="PF02687">
    <property type="entry name" value="FtsX"/>
    <property type="match status" value="2"/>
</dbReference>
<gene>
    <name evidence="9" type="ORF">SAMN05660862_1414</name>
</gene>
<name>A0A1X7J4R2_9SPHI</name>
<accession>A0A1X7J4R2</accession>
<sequence>MISNHIKIAWRNLRKAKGLNAIHIIGIAVAIAAATLLYLTAMFELSFDTFHENRDRIGLAYTTTEPESGLRHSATMPAPFAPALKAEFPDVELISRFANSSVILRHGDKQLESTNKYVDADFLSIFSFPILEGNAKALENLDGIVLDDITARNLYGSTNIVGQQVEIYQDGNWMTKQVTAVIQATPRNSSLSFSSLMRFEQMPNYSVKKEDWSNENHSVFVKLKNKVDDTKFTVQAKAFMDQYYKENNDMLKRDGAKADKNGAYISLHLLPFSDYQRNDLDLGRGASPMFPWILLLIAALILFIACSNFINLSLANAITRNKEIGTRKTLGGTTGQLIGQLWVESLLLCLIGLVIGLTLAWLILPEYNAAMNYKLQLKQLFLPLNLLYFSLAFALLTLLAGGYPAWRIAKTNIIQVLKGTVAIKGSALRNSLTVLQFAIAIVLIISTIVISAQLHFIAERPLGFTKTEVISIPIGEGINPQTALQQMRVELGAQPWVRHVSASDINIGRGNDGNMSTSRFGFDYEGRQVSTNFMRIEYDYLQTLGIKLLSGRDFNRSFSTDTAAVLINQQMAAQLGGAEKVVGKTLAMDGNPQIIGVIDDFNFQNLRRTVEPLTLSINPNIFEIAYIFVRVQTDNLQESLEQVNSIWKKVNPKANIAPSYLDENTQKMYKDEQRFAQIIIGGAIVAIVIACLGLFALALLTINRRIKEIGIRKVLGSSITQIVVLLSRDFVKLMVIAFIIASPIAWWMMNSWLRGFAYRIDISIWMFLGAGVLVLLIALATITWQTVRAATGNPVDSLRDE</sequence>
<comment type="subcellular location">
    <subcellularLocation>
        <location evidence="1">Cell membrane</location>
        <topology evidence="1">Multi-pass membrane protein</topology>
    </subcellularLocation>
</comment>
<evidence type="ECO:0000256" key="5">
    <source>
        <dbReference type="ARBA" id="ARBA00023136"/>
    </source>
</evidence>
<dbReference type="STRING" id="561061.SAMN05660862_1414"/>
<dbReference type="Proteomes" id="UP000192980">
    <property type="component" value="Unassembled WGS sequence"/>
</dbReference>
<feature type="domain" description="ABC3 transporter permease C-terminal" evidence="7">
    <location>
        <begin position="683"/>
        <end position="794"/>
    </location>
</feature>
<protein>
    <submittedName>
        <fullName evidence="9">FtsX-like permease family protein</fullName>
    </submittedName>
</protein>
<dbReference type="PANTHER" id="PTHR30572">
    <property type="entry name" value="MEMBRANE COMPONENT OF TRANSPORTER-RELATED"/>
    <property type="match status" value="1"/>
</dbReference>
<feature type="transmembrane region" description="Helical" evidence="6">
    <location>
        <begin position="21"/>
        <end position="43"/>
    </location>
</feature>
<dbReference type="InterPro" id="IPR003838">
    <property type="entry name" value="ABC3_permease_C"/>
</dbReference>
<feature type="transmembrane region" description="Helical" evidence="6">
    <location>
        <begin position="384"/>
        <end position="406"/>
    </location>
</feature>
<keyword evidence="5 6" id="KW-0472">Membrane</keyword>
<keyword evidence="10" id="KW-1185">Reference proteome</keyword>
<reference evidence="9 10" key="1">
    <citation type="submission" date="2017-04" db="EMBL/GenBank/DDBJ databases">
        <authorList>
            <person name="Afonso C.L."/>
            <person name="Miller P.J."/>
            <person name="Scott M.A."/>
            <person name="Spackman E."/>
            <person name="Goraichik I."/>
            <person name="Dimitrov K.M."/>
            <person name="Suarez D.L."/>
            <person name="Swayne D.E."/>
        </authorList>
    </citation>
    <scope>NUCLEOTIDE SEQUENCE [LARGE SCALE GENOMIC DNA]</scope>
    <source>
        <strain evidence="9 10">DSM 22418</strain>
    </source>
</reference>
<dbReference type="Pfam" id="PF12704">
    <property type="entry name" value="MacB_PCD"/>
    <property type="match status" value="2"/>
</dbReference>
<feature type="transmembrane region" description="Helical" evidence="6">
    <location>
        <begin position="289"/>
        <end position="312"/>
    </location>
</feature>
<evidence type="ECO:0000313" key="10">
    <source>
        <dbReference type="Proteomes" id="UP000192980"/>
    </source>
</evidence>
<evidence type="ECO:0000256" key="6">
    <source>
        <dbReference type="SAM" id="Phobius"/>
    </source>
</evidence>
<keyword evidence="3 6" id="KW-0812">Transmembrane</keyword>
<feature type="transmembrane region" description="Helical" evidence="6">
    <location>
        <begin position="346"/>
        <end position="364"/>
    </location>
</feature>
<feature type="transmembrane region" description="Helical" evidence="6">
    <location>
        <begin position="675"/>
        <end position="702"/>
    </location>
</feature>
<feature type="domain" description="MacB-like periplasmic core" evidence="8">
    <location>
        <begin position="22"/>
        <end position="232"/>
    </location>
</feature>
<feature type="domain" description="ABC3 transporter permease C-terminal" evidence="7">
    <location>
        <begin position="296"/>
        <end position="413"/>
    </location>
</feature>
<keyword evidence="2" id="KW-1003">Cell membrane</keyword>
<dbReference type="GO" id="GO:0022857">
    <property type="term" value="F:transmembrane transporter activity"/>
    <property type="evidence" value="ECO:0007669"/>
    <property type="project" value="TreeGrafter"/>
</dbReference>
<feature type="domain" description="MacB-like periplasmic core" evidence="8">
    <location>
        <begin position="432"/>
        <end position="634"/>
    </location>
</feature>
<evidence type="ECO:0000256" key="1">
    <source>
        <dbReference type="ARBA" id="ARBA00004651"/>
    </source>
</evidence>
<dbReference type="GO" id="GO:0005886">
    <property type="term" value="C:plasma membrane"/>
    <property type="evidence" value="ECO:0007669"/>
    <property type="project" value="UniProtKB-SubCell"/>
</dbReference>
<dbReference type="EMBL" id="FXAU01000002">
    <property type="protein sequence ID" value="SMG22281.1"/>
    <property type="molecule type" value="Genomic_DNA"/>
</dbReference>
<dbReference type="PANTHER" id="PTHR30572:SF18">
    <property type="entry name" value="ABC-TYPE MACROLIDE FAMILY EXPORT SYSTEM PERMEASE COMPONENT 2"/>
    <property type="match status" value="1"/>
</dbReference>
<proteinExistence type="predicted"/>
<dbReference type="OrthoDB" id="1451596at2"/>
<feature type="transmembrane region" description="Helical" evidence="6">
    <location>
        <begin position="427"/>
        <end position="450"/>
    </location>
</feature>
<feature type="transmembrane region" description="Helical" evidence="6">
    <location>
        <begin position="764"/>
        <end position="784"/>
    </location>
</feature>
<evidence type="ECO:0000256" key="2">
    <source>
        <dbReference type="ARBA" id="ARBA00022475"/>
    </source>
</evidence>
<dbReference type="RefSeq" id="WP_085472262.1">
    <property type="nucleotide sequence ID" value="NZ_FXAU01000002.1"/>
</dbReference>
<evidence type="ECO:0000256" key="3">
    <source>
        <dbReference type="ARBA" id="ARBA00022692"/>
    </source>
</evidence>
<evidence type="ECO:0000259" key="7">
    <source>
        <dbReference type="Pfam" id="PF02687"/>
    </source>
</evidence>